<name>A0A498JBX1_MALDO</name>
<evidence type="ECO:0000313" key="1">
    <source>
        <dbReference type="EMBL" id="RXH91282.1"/>
    </source>
</evidence>
<comment type="caution">
    <text evidence="1">The sequence shown here is derived from an EMBL/GenBank/DDBJ whole genome shotgun (WGS) entry which is preliminary data.</text>
</comment>
<protein>
    <submittedName>
        <fullName evidence="1">Uncharacterized protein</fullName>
    </submittedName>
</protein>
<accession>A0A498JBX1</accession>
<organism evidence="1 2">
    <name type="scientific">Malus domestica</name>
    <name type="common">Apple</name>
    <name type="synonym">Pyrus malus</name>
    <dbReference type="NCBI Taxonomy" id="3750"/>
    <lineage>
        <taxon>Eukaryota</taxon>
        <taxon>Viridiplantae</taxon>
        <taxon>Streptophyta</taxon>
        <taxon>Embryophyta</taxon>
        <taxon>Tracheophyta</taxon>
        <taxon>Spermatophyta</taxon>
        <taxon>Magnoliopsida</taxon>
        <taxon>eudicotyledons</taxon>
        <taxon>Gunneridae</taxon>
        <taxon>Pentapetalae</taxon>
        <taxon>rosids</taxon>
        <taxon>fabids</taxon>
        <taxon>Rosales</taxon>
        <taxon>Rosaceae</taxon>
        <taxon>Amygdaloideae</taxon>
        <taxon>Maleae</taxon>
        <taxon>Malus</taxon>
    </lineage>
</organism>
<gene>
    <name evidence="1" type="ORF">DVH24_020305</name>
</gene>
<keyword evidence="2" id="KW-1185">Reference proteome</keyword>
<evidence type="ECO:0000313" key="2">
    <source>
        <dbReference type="Proteomes" id="UP000290289"/>
    </source>
</evidence>
<sequence length="136" mass="15003">MIFLVFPGLSLFSPSFSFSLSRNSLSLTLSALSISTPPRTSPSSLSRCYELNHSLRILEIEPESLVHELRRRPASFEAISGQTTASWPACKFPATSEAFEAIFGQTTAIWTSCEVPFSSSLRGLQLSFFVSLDFVE</sequence>
<proteinExistence type="predicted"/>
<dbReference type="AlphaFoldDB" id="A0A498JBX1"/>
<reference evidence="1 2" key="1">
    <citation type="submission" date="2018-10" db="EMBL/GenBank/DDBJ databases">
        <title>A high-quality apple genome assembly.</title>
        <authorList>
            <person name="Hu J."/>
        </authorList>
    </citation>
    <scope>NUCLEOTIDE SEQUENCE [LARGE SCALE GENOMIC DNA]</scope>
    <source>
        <strain evidence="2">cv. HFTH1</strain>
        <tissue evidence="1">Young leaf</tissue>
    </source>
</reference>
<dbReference type="EMBL" id="RDQH01000334">
    <property type="protein sequence ID" value="RXH91282.1"/>
    <property type="molecule type" value="Genomic_DNA"/>
</dbReference>
<dbReference type="Proteomes" id="UP000290289">
    <property type="component" value="Chromosome 8"/>
</dbReference>